<dbReference type="Proteomes" id="UP001596425">
    <property type="component" value="Unassembled WGS sequence"/>
</dbReference>
<evidence type="ECO:0000256" key="1">
    <source>
        <dbReference type="ARBA" id="ARBA00022723"/>
    </source>
</evidence>
<feature type="domain" description="PilY1 beta-propeller" evidence="3">
    <location>
        <begin position="498"/>
        <end position="838"/>
    </location>
</feature>
<keyword evidence="5" id="KW-1185">Reference proteome</keyword>
<evidence type="ECO:0000256" key="2">
    <source>
        <dbReference type="ARBA" id="ARBA00022837"/>
    </source>
</evidence>
<dbReference type="EMBL" id="JBHSVR010000001">
    <property type="protein sequence ID" value="MFC6634569.1"/>
    <property type="molecule type" value="Genomic_DNA"/>
</dbReference>
<keyword evidence="2" id="KW-0106">Calcium</keyword>
<keyword evidence="1" id="KW-0479">Metal-binding</keyword>
<protein>
    <submittedName>
        <fullName evidence="4">Pilus assembly protein</fullName>
    </submittedName>
</protein>
<proteinExistence type="predicted"/>
<organism evidence="4 5">
    <name type="scientific">Microbulbifer taiwanensis</name>
    <dbReference type="NCBI Taxonomy" id="986746"/>
    <lineage>
        <taxon>Bacteria</taxon>
        <taxon>Pseudomonadati</taxon>
        <taxon>Pseudomonadota</taxon>
        <taxon>Gammaproteobacteria</taxon>
        <taxon>Cellvibrionales</taxon>
        <taxon>Microbulbiferaceae</taxon>
        <taxon>Microbulbifer</taxon>
    </lineage>
</organism>
<sequence>MDDGNRDTNDPWRTWDTNGDCFEDGADYRAWFYAHETDGSYYETGSHAQFGDYRDESASGKLLNWYFSEQNGAGSYVAAKFVDSDGEATRSKVPVTRTDVMKTSAAELVSGLEDVRVGIMEFNDDDDGNRHNGVDGARALVGLTSVTDDTRASLLDVIDGIGASGSTPLSESFTGVGRYFITGYEDNNLSYKGSDGSTETAAGKDIFDEAPDWNDANPDVPLPGGDGSGVEDRAIQYYCQKSFMVALTDGEPTSDDEISDHLRDYDYSCSSNTGGCTSSEMDDVVKALYDIDLRPDLKKPDGEPVTHNIISYIIGFAEDGLSDTNVMKNAGALGGGGVYDAANASQLKVTFNQIINKVHEITGSSSSVAFNSTSLEADSALFAAKFNSGDWDGELSALSIDENGDISTTASWEASDKLKSATPSSRVMLTTRDGKGVPFTDAALEIADDATDEDLNYNTSTGVSVIDNRSSDRIDYLRGDQSNEGTDTDKFRKRASRLGDIVNSTPVFVGAPNAAWSKADFSEASSYSTFKSGKSGRTPMVYVGANDGFLHGFNANTAGTGAGKELIAYSPEVLLSTERDYGLHALTSQYYSHKYYVDGTPTASDAYVGGNWKTVLVGGLGGGGKGFYALDITDPSLFTEDNAESLVMWEFTDADDDSLGYTFSRPQIGRMQNDKWAAIFGNGYNSTDGDAGLFIVFLDGSGYKYISTGTADADDKNGMSTPAIVDSDLNGIVDRIYAGDLKGNMWVFDVTSNVASGWSVINDDAGKPQPLFTAVGEPITGAPLVARNTDNPDGSDPNLLVTFGTGQYITAADTATTGAGGFYVVADNGTYGLKKGNLVSRSIGTRNVTQPDGSVRSYRTLGGDELKWADHAGWYIQLKSGISPDGGERVVTRPDLLRNVLFFNTLIPTGQVCSAGGYGWLMSVDVRTGLAPVKHAVFDGNGDGKINSGDQGLVGQMVSEGIPNKPGFLKGNNGIRQYTPNSAGTIPYRPVEVGDGDRVGRLSWEEITPN</sequence>
<evidence type="ECO:0000313" key="5">
    <source>
        <dbReference type="Proteomes" id="UP001596425"/>
    </source>
</evidence>
<accession>A0ABW1YT61</accession>
<gene>
    <name evidence="4" type="ORF">ACFQBM_14850</name>
</gene>
<dbReference type="InterPro" id="IPR008707">
    <property type="entry name" value="B-propeller_PilY1"/>
</dbReference>
<evidence type="ECO:0000259" key="3">
    <source>
        <dbReference type="Pfam" id="PF05567"/>
    </source>
</evidence>
<dbReference type="Pfam" id="PF05567">
    <property type="entry name" value="T4P_PilY1"/>
    <property type="match status" value="1"/>
</dbReference>
<reference evidence="5" key="1">
    <citation type="journal article" date="2019" name="Int. J. Syst. Evol. Microbiol.">
        <title>The Global Catalogue of Microorganisms (GCM) 10K type strain sequencing project: providing services to taxonomists for standard genome sequencing and annotation.</title>
        <authorList>
            <consortium name="The Broad Institute Genomics Platform"/>
            <consortium name="The Broad Institute Genome Sequencing Center for Infectious Disease"/>
            <person name="Wu L."/>
            <person name="Ma J."/>
        </authorList>
    </citation>
    <scope>NUCLEOTIDE SEQUENCE [LARGE SCALE GENOMIC DNA]</scope>
    <source>
        <strain evidence="5">CGMCC 1.13718</strain>
    </source>
</reference>
<dbReference type="InterPro" id="IPR036465">
    <property type="entry name" value="vWFA_dom_sf"/>
</dbReference>
<dbReference type="Gene3D" id="3.40.50.410">
    <property type="entry name" value="von Willebrand factor, type A domain"/>
    <property type="match status" value="1"/>
</dbReference>
<dbReference type="RefSeq" id="WP_193194444.1">
    <property type="nucleotide sequence ID" value="NZ_JACZFR010000060.1"/>
</dbReference>
<name>A0ABW1YT61_9GAMM</name>
<evidence type="ECO:0000313" key="4">
    <source>
        <dbReference type="EMBL" id="MFC6634569.1"/>
    </source>
</evidence>
<comment type="caution">
    <text evidence="4">The sequence shown here is derived from an EMBL/GenBank/DDBJ whole genome shotgun (WGS) entry which is preliminary data.</text>
</comment>
<dbReference type="SUPFAM" id="SSF53300">
    <property type="entry name" value="vWA-like"/>
    <property type="match status" value="1"/>
</dbReference>